<dbReference type="GO" id="GO:0071013">
    <property type="term" value="C:catalytic step 2 spliceosome"/>
    <property type="evidence" value="ECO:0007669"/>
    <property type="project" value="TreeGrafter"/>
</dbReference>
<dbReference type="SUPFAM" id="SSF48452">
    <property type="entry name" value="TPR-like"/>
    <property type="match status" value="1"/>
</dbReference>
<evidence type="ECO:0000313" key="2">
    <source>
        <dbReference type="EMBL" id="CAF4388879.1"/>
    </source>
</evidence>
<keyword evidence="1" id="KW-0677">Repeat</keyword>
<feature type="non-terminal residue" evidence="2">
    <location>
        <position position="78"/>
    </location>
</feature>
<organism evidence="2 3">
    <name type="scientific">Rotaria magnacalcarata</name>
    <dbReference type="NCBI Taxonomy" id="392030"/>
    <lineage>
        <taxon>Eukaryota</taxon>
        <taxon>Metazoa</taxon>
        <taxon>Spiralia</taxon>
        <taxon>Gnathifera</taxon>
        <taxon>Rotifera</taxon>
        <taxon>Eurotatoria</taxon>
        <taxon>Bdelloidea</taxon>
        <taxon>Philodinida</taxon>
        <taxon>Philodinidae</taxon>
        <taxon>Rotaria</taxon>
    </lineage>
</organism>
<reference evidence="2" key="1">
    <citation type="submission" date="2021-02" db="EMBL/GenBank/DDBJ databases">
        <authorList>
            <person name="Nowell W R."/>
        </authorList>
    </citation>
    <scope>NUCLEOTIDE SEQUENCE</scope>
</reference>
<name>A0A8S2VAH0_9BILA</name>
<dbReference type="PANTHER" id="PTHR11246:SF1">
    <property type="entry name" value="PRE-MRNA-PROCESSING FACTOR 6"/>
    <property type="match status" value="1"/>
</dbReference>
<dbReference type="AlphaFoldDB" id="A0A8S2VAH0"/>
<dbReference type="GO" id="GO:0000244">
    <property type="term" value="P:spliceosomal tri-snRNP complex assembly"/>
    <property type="evidence" value="ECO:0007669"/>
    <property type="project" value="TreeGrafter"/>
</dbReference>
<sequence length="78" mass="9168">MQECPSAGILWAEAIFMEARPQRKSKSVDALKKCEHDPYVLMAVSKLFWSERRIDKAREWFNRTVKLETDNGDCWTAF</sequence>
<dbReference type="GO" id="GO:0046540">
    <property type="term" value="C:U4/U6 x U5 tri-snRNP complex"/>
    <property type="evidence" value="ECO:0007669"/>
    <property type="project" value="TreeGrafter"/>
</dbReference>
<dbReference type="InterPro" id="IPR011990">
    <property type="entry name" value="TPR-like_helical_dom_sf"/>
</dbReference>
<gene>
    <name evidence="2" type="ORF">BYL167_LOCUS31062</name>
</gene>
<dbReference type="InterPro" id="IPR045075">
    <property type="entry name" value="Syf1-like"/>
</dbReference>
<protein>
    <submittedName>
        <fullName evidence="2">Uncharacterized protein</fullName>
    </submittedName>
</protein>
<evidence type="ECO:0000256" key="1">
    <source>
        <dbReference type="ARBA" id="ARBA00022737"/>
    </source>
</evidence>
<comment type="caution">
    <text evidence="2">The sequence shown here is derived from an EMBL/GenBank/DDBJ whole genome shotgun (WGS) entry which is preliminary data.</text>
</comment>
<accession>A0A8S2VAH0</accession>
<dbReference type="EMBL" id="CAJOBH010053178">
    <property type="protein sequence ID" value="CAF4388879.1"/>
    <property type="molecule type" value="Genomic_DNA"/>
</dbReference>
<dbReference type="PANTHER" id="PTHR11246">
    <property type="entry name" value="PRE-MRNA SPLICING FACTOR"/>
    <property type="match status" value="1"/>
</dbReference>
<dbReference type="Proteomes" id="UP000681967">
    <property type="component" value="Unassembled WGS sequence"/>
</dbReference>
<dbReference type="Gene3D" id="1.25.40.10">
    <property type="entry name" value="Tetratricopeptide repeat domain"/>
    <property type="match status" value="1"/>
</dbReference>
<evidence type="ECO:0000313" key="3">
    <source>
        <dbReference type="Proteomes" id="UP000681967"/>
    </source>
</evidence>
<proteinExistence type="predicted"/>